<dbReference type="EMBL" id="WSZM01000015">
    <property type="protein sequence ID" value="KAF4046585.1"/>
    <property type="molecule type" value="Genomic_DNA"/>
</dbReference>
<comment type="caution">
    <text evidence="1">The sequence shown here is derived from an EMBL/GenBank/DDBJ whole genome shotgun (WGS) entry which is preliminary data.</text>
</comment>
<sequence length="110" mass="11963">MAPFLHSRTLLYSSCPSMAPWPQFYRAIIFALHPEKIPSAACKFGSSSAEIDGFKIKTTTALNPPFKASVGAASGISCPKASFNERHEKAQTARDEGSARLKKLIVDFES</sequence>
<evidence type="ECO:0000313" key="1">
    <source>
        <dbReference type="EMBL" id="KAF4046585.1"/>
    </source>
</evidence>
<gene>
    <name evidence="1" type="ORF">GN244_ATG00975</name>
</gene>
<evidence type="ECO:0000313" key="2">
    <source>
        <dbReference type="Proteomes" id="UP000602510"/>
    </source>
</evidence>
<dbReference type="Proteomes" id="UP000602510">
    <property type="component" value="Unassembled WGS sequence"/>
</dbReference>
<name>A0A833TP41_PHYIN</name>
<keyword evidence="2" id="KW-1185">Reference proteome</keyword>
<organism evidence="1 2">
    <name type="scientific">Phytophthora infestans</name>
    <name type="common">Potato late blight agent</name>
    <name type="synonym">Botrytis infestans</name>
    <dbReference type="NCBI Taxonomy" id="4787"/>
    <lineage>
        <taxon>Eukaryota</taxon>
        <taxon>Sar</taxon>
        <taxon>Stramenopiles</taxon>
        <taxon>Oomycota</taxon>
        <taxon>Peronosporomycetes</taxon>
        <taxon>Peronosporales</taxon>
        <taxon>Peronosporaceae</taxon>
        <taxon>Phytophthora</taxon>
    </lineage>
</organism>
<accession>A0A833TP41</accession>
<reference evidence="1" key="1">
    <citation type="submission" date="2020-04" db="EMBL/GenBank/DDBJ databases">
        <title>Hybrid Assembly of Korean Phytophthora infestans isolates.</title>
        <authorList>
            <person name="Prokchorchik M."/>
            <person name="Lee Y."/>
            <person name="Seo J."/>
            <person name="Cho J.-H."/>
            <person name="Park Y.-E."/>
            <person name="Jang D.-C."/>
            <person name="Im J.-S."/>
            <person name="Choi J.-G."/>
            <person name="Park H.-J."/>
            <person name="Lee G.-B."/>
            <person name="Lee Y.-G."/>
            <person name="Hong S.-Y."/>
            <person name="Cho K."/>
            <person name="Sohn K.H."/>
        </authorList>
    </citation>
    <scope>NUCLEOTIDE SEQUENCE</scope>
    <source>
        <strain evidence="1">KR_1_A1</strain>
    </source>
</reference>
<proteinExistence type="predicted"/>
<protein>
    <submittedName>
        <fullName evidence="1">Uncharacterized protein</fullName>
    </submittedName>
</protein>
<dbReference type="AlphaFoldDB" id="A0A833TP41"/>